<dbReference type="Gene3D" id="3.40.50.2000">
    <property type="entry name" value="Glycogen Phosphorylase B"/>
    <property type="match status" value="2"/>
</dbReference>
<dbReference type="Proteomes" id="UP000532866">
    <property type="component" value="Unassembled WGS sequence"/>
</dbReference>
<gene>
    <name evidence="4" type="ORF">HB759_06835</name>
</gene>
<dbReference type="Pfam" id="PF00534">
    <property type="entry name" value="Glycos_transf_1"/>
    <property type="match status" value="1"/>
</dbReference>
<keyword evidence="2 4" id="KW-0808">Transferase</keyword>
<evidence type="ECO:0000256" key="2">
    <source>
        <dbReference type="ARBA" id="ARBA00022679"/>
    </source>
</evidence>
<organism evidence="4 5">
    <name type="scientific">Listeria booriae</name>
    <dbReference type="NCBI Taxonomy" id="1552123"/>
    <lineage>
        <taxon>Bacteria</taxon>
        <taxon>Bacillati</taxon>
        <taxon>Bacillota</taxon>
        <taxon>Bacilli</taxon>
        <taxon>Bacillales</taxon>
        <taxon>Listeriaceae</taxon>
        <taxon>Listeria</taxon>
    </lineage>
</organism>
<reference evidence="4 5" key="1">
    <citation type="submission" date="2020-03" db="EMBL/GenBank/DDBJ databases">
        <title>Soil Listeria distribution.</title>
        <authorList>
            <person name="Liao J."/>
            <person name="Wiedmann M."/>
        </authorList>
    </citation>
    <scope>NUCLEOTIDE SEQUENCE [LARGE SCALE GENOMIC DNA]</scope>
    <source>
        <strain evidence="4 5">FSL L7-1833</strain>
    </source>
</reference>
<accession>A0A7X0WDY0</accession>
<evidence type="ECO:0000256" key="1">
    <source>
        <dbReference type="ARBA" id="ARBA00022676"/>
    </source>
</evidence>
<dbReference type="PANTHER" id="PTHR12526:SF629">
    <property type="entry name" value="TEICHURONIC ACID BIOSYNTHESIS GLYCOSYLTRANSFERASE TUAH-RELATED"/>
    <property type="match status" value="1"/>
</dbReference>
<sequence>MNKRILIVLEALEMGGVSRVSCVIADELVKNNHNVTLYSTLSNTSYYQTNANLHFARNKSGLSHKARKAITKARAIFKIETSPAFTNKTELANLLNYLEQYEFDTVILTARFISYAPDIKRKFPKIKAIGWVHNNALIYLDKYYVRSRSYFIQGLSELDCLIGLTESDVQTFSKYTPNARLIYNPITIEKNDVISNLTAKVISFAGRVDFPHKGIDYLIELASKLPSGWQIKMAGDGNPKEIKRFYTLRKKLNAEEKISFEGKMNDTQLQNHYLNSSIYVMTSRWEGMPLVLAEAMSYGLPIVAFEQSGSSEVLAAGKYGVLIENGNIDEIAEAIHTLIRDTELRNHYQQLSLQRVHDFELDRIMKRWEEIL</sequence>
<dbReference type="EMBL" id="JAAROL010000002">
    <property type="protein sequence ID" value="MBC1331647.1"/>
    <property type="molecule type" value="Genomic_DNA"/>
</dbReference>
<dbReference type="PANTHER" id="PTHR12526">
    <property type="entry name" value="GLYCOSYLTRANSFERASE"/>
    <property type="match status" value="1"/>
</dbReference>
<dbReference type="SUPFAM" id="SSF53756">
    <property type="entry name" value="UDP-Glycosyltransferase/glycogen phosphorylase"/>
    <property type="match status" value="1"/>
</dbReference>
<evidence type="ECO:0000259" key="3">
    <source>
        <dbReference type="Pfam" id="PF00534"/>
    </source>
</evidence>
<evidence type="ECO:0000313" key="5">
    <source>
        <dbReference type="Proteomes" id="UP000532866"/>
    </source>
</evidence>
<dbReference type="AlphaFoldDB" id="A0A7X0WDY0"/>
<protein>
    <submittedName>
        <fullName evidence="4">Glycosyltransferase family 4 protein</fullName>
    </submittedName>
</protein>
<keyword evidence="1" id="KW-0328">Glycosyltransferase</keyword>
<name>A0A7X0WDY0_9LIST</name>
<dbReference type="RefSeq" id="WP_185362479.1">
    <property type="nucleotide sequence ID" value="NZ_JAARNB010000003.1"/>
</dbReference>
<comment type="caution">
    <text evidence="4">The sequence shown here is derived from an EMBL/GenBank/DDBJ whole genome shotgun (WGS) entry which is preliminary data.</text>
</comment>
<dbReference type="GO" id="GO:0016757">
    <property type="term" value="F:glycosyltransferase activity"/>
    <property type="evidence" value="ECO:0007669"/>
    <property type="project" value="UniProtKB-KW"/>
</dbReference>
<dbReference type="InterPro" id="IPR001296">
    <property type="entry name" value="Glyco_trans_1"/>
</dbReference>
<evidence type="ECO:0000313" key="4">
    <source>
        <dbReference type="EMBL" id="MBC1331647.1"/>
    </source>
</evidence>
<feature type="domain" description="Glycosyl transferase family 1" evidence="3">
    <location>
        <begin position="191"/>
        <end position="349"/>
    </location>
</feature>
<proteinExistence type="predicted"/>